<evidence type="ECO:0000259" key="8">
    <source>
        <dbReference type="Pfam" id="PF00884"/>
    </source>
</evidence>
<dbReference type="GO" id="GO:0004065">
    <property type="term" value="F:arylsulfatase activity"/>
    <property type="evidence" value="ECO:0007669"/>
    <property type="project" value="TreeGrafter"/>
</dbReference>
<dbReference type="Pfam" id="PF00884">
    <property type="entry name" value="Sulfatase"/>
    <property type="match status" value="1"/>
</dbReference>
<keyword evidence="4" id="KW-0732">Signal</keyword>
<feature type="region of interest" description="Disordered" evidence="7">
    <location>
        <begin position="1"/>
        <end position="20"/>
    </location>
</feature>
<gene>
    <name evidence="9" type="ORF">SAMN05421858_3494</name>
</gene>
<keyword evidence="10" id="KW-1185">Reference proteome</keyword>
<evidence type="ECO:0000256" key="1">
    <source>
        <dbReference type="ARBA" id="ARBA00001913"/>
    </source>
</evidence>
<dbReference type="OrthoDB" id="3164at2157"/>
<dbReference type="InterPro" id="IPR000917">
    <property type="entry name" value="Sulfatase_N"/>
</dbReference>
<dbReference type="Gene3D" id="3.40.720.10">
    <property type="entry name" value="Alkaline Phosphatase, subunit A"/>
    <property type="match status" value="1"/>
</dbReference>
<evidence type="ECO:0000256" key="2">
    <source>
        <dbReference type="ARBA" id="ARBA00008779"/>
    </source>
</evidence>
<dbReference type="GO" id="GO:0046872">
    <property type="term" value="F:metal ion binding"/>
    <property type="evidence" value="ECO:0007669"/>
    <property type="project" value="UniProtKB-KW"/>
</dbReference>
<comment type="similarity">
    <text evidence="2">Belongs to the sulfatase family.</text>
</comment>
<evidence type="ECO:0000313" key="9">
    <source>
        <dbReference type="EMBL" id="SIR73259.1"/>
    </source>
</evidence>
<sequence length="449" mass="50703">MLRNQIDSGRGAVKQRLKRSSRLRSLAEPFYYRYQGYQATKSHQHPDKTFGRSSTAPDHILCIVIDALRPDHIPDLPLEFTSAISPATWTFPSVTSLQTGLYPHEHGSVAHTMNEEKRHLAVPEQTETTPILPQYLEAAGYETYAGCAFMMPFLALQGWYQSHRVYGDASAEQVLSDYKKWRTGRRETFSYLHLGDLHIPVQPPTRYIDERDINMDIEDIQGFGGYDGTGEREEDFQEFRTQRLRLSQAALDYVSDQIREILSTFPNTTVVLTGDHGEAFWEHCEIDLDFAGSQPNYGVGHGGTPFDMVARVPLGTNTSRLLPHGGWPSLRDIPHTILADVLSSYPKDIPGRNWSEKIPQNRAVLCEGVRYGAERKAVYSDRQKLIRSAENDTTLTATIDPDLPGDTFVPINPEEIRELEKSIPDSWDSKKGTNASEMVKDQLEALGYT</sequence>
<dbReference type="EMBL" id="FTNO01000004">
    <property type="protein sequence ID" value="SIR73259.1"/>
    <property type="molecule type" value="Genomic_DNA"/>
</dbReference>
<organism evidence="9 10">
    <name type="scientific">Haladaptatus litoreus</name>
    <dbReference type="NCBI Taxonomy" id="553468"/>
    <lineage>
        <taxon>Archaea</taxon>
        <taxon>Methanobacteriati</taxon>
        <taxon>Methanobacteriota</taxon>
        <taxon>Stenosarchaea group</taxon>
        <taxon>Halobacteria</taxon>
        <taxon>Halobacteriales</taxon>
        <taxon>Haladaptataceae</taxon>
        <taxon>Haladaptatus</taxon>
    </lineage>
</organism>
<evidence type="ECO:0000256" key="7">
    <source>
        <dbReference type="SAM" id="MobiDB-lite"/>
    </source>
</evidence>
<name>A0A1N7DBP1_9EURY</name>
<proteinExistence type="inferred from homology"/>
<evidence type="ECO:0000313" key="10">
    <source>
        <dbReference type="Proteomes" id="UP000186914"/>
    </source>
</evidence>
<dbReference type="AlphaFoldDB" id="A0A1N7DBP1"/>
<evidence type="ECO:0000256" key="4">
    <source>
        <dbReference type="ARBA" id="ARBA00022729"/>
    </source>
</evidence>
<keyword evidence="5" id="KW-0378">Hydrolase</keyword>
<dbReference type="PANTHER" id="PTHR42693:SF42">
    <property type="entry name" value="ARYLSULFATASE G"/>
    <property type="match status" value="1"/>
</dbReference>
<feature type="domain" description="Sulfatase N-terminal" evidence="8">
    <location>
        <begin position="78"/>
        <end position="282"/>
    </location>
</feature>
<reference evidence="10" key="1">
    <citation type="submission" date="2017-01" db="EMBL/GenBank/DDBJ databases">
        <authorList>
            <person name="Varghese N."/>
            <person name="Submissions S."/>
        </authorList>
    </citation>
    <scope>NUCLEOTIDE SEQUENCE [LARGE SCALE GENOMIC DNA]</scope>
    <source>
        <strain evidence="10">CGMCC 1.7737</strain>
    </source>
</reference>
<keyword evidence="6" id="KW-0106">Calcium</keyword>
<dbReference type="PANTHER" id="PTHR42693">
    <property type="entry name" value="ARYLSULFATASE FAMILY MEMBER"/>
    <property type="match status" value="1"/>
</dbReference>
<comment type="cofactor">
    <cofactor evidence="1">
        <name>Ca(2+)</name>
        <dbReference type="ChEBI" id="CHEBI:29108"/>
    </cofactor>
</comment>
<keyword evidence="3" id="KW-0479">Metal-binding</keyword>
<evidence type="ECO:0000256" key="3">
    <source>
        <dbReference type="ARBA" id="ARBA00022723"/>
    </source>
</evidence>
<dbReference type="RefSeq" id="WP_076431391.1">
    <property type="nucleotide sequence ID" value="NZ_FTNO01000004.1"/>
</dbReference>
<dbReference type="InterPro" id="IPR017850">
    <property type="entry name" value="Alkaline_phosphatase_core_sf"/>
</dbReference>
<evidence type="ECO:0000256" key="6">
    <source>
        <dbReference type="ARBA" id="ARBA00022837"/>
    </source>
</evidence>
<dbReference type="SUPFAM" id="SSF53649">
    <property type="entry name" value="Alkaline phosphatase-like"/>
    <property type="match status" value="1"/>
</dbReference>
<dbReference type="InterPro" id="IPR050738">
    <property type="entry name" value="Sulfatase"/>
</dbReference>
<accession>A0A1N7DBP1</accession>
<evidence type="ECO:0000256" key="5">
    <source>
        <dbReference type="ARBA" id="ARBA00022801"/>
    </source>
</evidence>
<protein>
    <submittedName>
        <fullName evidence="9">Arylsulfatase A</fullName>
    </submittedName>
</protein>
<dbReference type="Proteomes" id="UP000186914">
    <property type="component" value="Unassembled WGS sequence"/>
</dbReference>